<name>A0A1M7MXC3_9FIRM</name>
<dbReference type="SMART" id="SM00530">
    <property type="entry name" value="HTH_XRE"/>
    <property type="match status" value="1"/>
</dbReference>
<dbReference type="CDD" id="cd00093">
    <property type="entry name" value="HTH_XRE"/>
    <property type="match status" value="1"/>
</dbReference>
<evidence type="ECO:0000313" key="2">
    <source>
        <dbReference type="EMBL" id="SHM95270.1"/>
    </source>
</evidence>
<dbReference type="InterPro" id="IPR010982">
    <property type="entry name" value="Lambda_DNA-bd_dom_sf"/>
</dbReference>
<dbReference type="PROSITE" id="PS50943">
    <property type="entry name" value="HTH_CROC1"/>
    <property type="match status" value="1"/>
</dbReference>
<organism evidence="2 3">
    <name type="scientific">Anaerosporobacter mobilis DSM 15930</name>
    <dbReference type="NCBI Taxonomy" id="1120996"/>
    <lineage>
        <taxon>Bacteria</taxon>
        <taxon>Bacillati</taxon>
        <taxon>Bacillota</taxon>
        <taxon>Clostridia</taxon>
        <taxon>Lachnospirales</taxon>
        <taxon>Lachnospiraceae</taxon>
        <taxon>Anaerosporobacter</taxon>
    </lineage>
</organism>
<dbReference type="STRING" id="1120996.SAMN02746066_04059"/>
<proteinExistence type="predicted"/>
<keyword evidence="3" id="KW-1185">Reference proteome</keyword>
<dbReference type="OrthoDB" id="2087154at2"/>
<gene>
    <name evidence="2" type="ORF">SAMN02746066_04059</name>
</gene>
<reference evidence="2 3" key="1">
    <citation type="submission" date="2016-11" db="EMBL/GenBank/DDBJ databases">
        <authorList>
            <person name="Jaros S."/>
            <person name="Januszkiewicz K."/>
            <person name="Wedrychowicz H."/>
        </authorList>
    </citation>
    <scope>NUCLEOTIDE SEQUENCE [LARGE SCALE GENOMIC DNA]</scope>
    <source>
        <strain evidence="2 3">DSM 15930</strain>
    </source>
</reference>
<dbReference type="InterPro" id="IPR001387">
    <property type="entry name" value="Cro/C1-type_HTH"/>
</dbReference>
<dbReference type="EMBL" id="FRCP01000023">
    <property type="protein sequence ID" value="SHM95270.1"/>
    <property type="molecule type" value="Genomic_DNA"/>
</dbReference>
<accession>A0A1M7MXC3</accession>
<dbReference type="Pfam" id="PF01381">
    <property type="entry name" value="HTH_3"/>
    <property type="match status" value="1"/>
</dbReference>
<protein>
    <submittedName>
        <fullName evidence="2">Helix-turn-helix</fullName>
    </submittedName>
</protein>
<dbReference type="GO" id="GO:0003677">
    <property type="term" value="F:DNA binding"/>
    <property type="evidence" value="ECO:0007669"/>
    <property type="project" value="InterPro"/>
</dbReference>
<feature type="domain" description="HTH cro/C1-type" evidence="1">
    <location>
        <begin position="6"/>
        <end position="61"/>
    </location>
</feature>
<dbReference type="RefSeq" id="WP_073290764.1">
    <property type="nucleotide sequence ID" value="NZ_FRCP01000023.1"/>
</dbReference>
<evidence type="ECO:0000259" key="1">
    <source>
        <dbReference type="PROSITE" id="PS50943"/>
    </source>
</evidence>
<dbReference type="AlphaFoldDB" id="A0A1M7MXC3"/>
<dbReference type="SUPFAM" id="SSF47413">
    <property type="entry name" value="lambda repressor-like DNA-binding domains"/>
    <property type="match status" value="1"/>
</dbReference>
<dbReference type="Gene3D" id="1.10.260.40">
    <property type="entry name" value="lambda repressor-like DNA-binding domains"/>
    <property type="match status" value="1"/>
</dbReference>
<dbReference type="Proteomes" id="UP000184038">
    <property type="component" value="Unassembled WGS sequence"/>
</dbReference>
<evidence type="ECO:0000313" key="3">
    <source>
        <dbReference type="Proteomes" id="UP000184038"/>
    </source>
</evidence>
<sequence length="109" mass="12060">MGLEIIEEYKKKLGLTTAELAERSGVPKGTLDKILSGVTKDPKLETLKAIARVLGLSLDDFDDTIEDSTNIINSYKDLLTVYTRSKNNLSQAEKMKLAQIILSDDEEEG</sequence>